<dbReference type="EMBL" id="GU474928">
    <property type="protein sequence ID" value="ADI19620.1"/>
    <property type="molecule type" value="Genomic_DNA"/>
</dbReference>
<evidence type="ECO:0000313" key="1">
    <source>
        <dbReference type="EMBL" id="ADI19620.1"/>
    </source>
</evidence>
<accession>E0XYX8</accession>
<reference evidence="1" key="1">
    <citation type="journal article" date="2011" name="Environ. Microbiol.">
        <title>Time-series analyses of Monterey Bay coastal microbial picoplankton using a 'genome proxy' microarray.</title>
        <authorList>
            <person name="Rich V.I."/>
            <person name="Pham V.D."/>
            <person name="Eppley J."/>
            <person name="Shi Y."/>
            <person name="DeLong E.F."/>
        </authorList>
    </citation>
    <scope>NUCLEOTIDE SEQUENCE</scope>
</reference>
<proteinExistence type="predicted"/>
<organism evidence="1">
    <name type="scientific">uncultured delta proteobacterium HF0770_45N15</name>
    <dbReference type="NCBI Taxonomy" id="710835"/>
    <lineage>
        <taxon>Bacteria</taxon>
        <taxon>Deltaproteobacteria</taxon>
        <taxon>environmental samples</taxon>
    </lineage>
</organism>
<name>E0XYX8_9DELT</name>
<sequence length="76" mass="8296">MQIFAIFKKSGVMISVGYQHPVVSLLSVVAFLVTLEDCVHPISESIQCEDCLKWGIFVPTHLAPTTINVQGKVPLA</sequence>
<protein>
    <submittedName>
        <fullName evidence="1">Uncharacterized protein</fullName>
    </submittedName>
</protein>
<dbReference type="AlphaFoldDB" id="E0XYX8"/>